<name>A0A397TCK0_9GLOM</name>
<feature type="chain" id="PRO_5017100926" description="Dolichyl-diphosphooligosaccharide--protein glycosyltransferase subunit WBP1" evidence="8">
    <location>
        <begin position="22"/>
        <end position="451"/>
    </location>
</feature>
<evidence type="ECO:0000256" key="8">
    <source>
        <dbReference type="RuleBase" id="RU361142"/>
    </source>
</evidence>
<evidence type="ECO:0000259" key="9">
    <source>
        <dbReference type="Pfam" id="PF03345"/>
    </source>
</evidence>
<keyword evidence="8" id="KW-0732">Signal</keyword>
<dbReference type="STRING" id="658196.A0A397TCK0"/>
<dbReference type="Proteomes" id="UP000265703">
    <property type="component" value="Unassembled WGS sequence"/>
</dbReference>
<evidence type="ECO:0000256" key="4">
    <source>
        <dbReference type="ARBA" id="ARBA00022692"/>
    </source>
</evidence>
<comment type="function">
    <text evidence="8">Subunit of the oligosaccharyl transferase (OST) complex that catalyzes the initial transfer of a defined glycan (Glc(3)Man(9)GlcNAc(2) in eukaryotes) from the lipid carrier dolichol-pyrophosphate to an asparagine residue within an Asn-X-Ser/Thr consensus motif in nascent polypeptide chains, the first step in protein N-glycosylation. N-glycosylation occurs cotranslationally and the complex associates with the Sec61 complex at the channel-forming translocon complex that mediates protein translocation across the endoplasmic reticulum (ER).</text>
</comment>
<comment type="caution">
    <text evidence="11">The sequence shown here is derived from an EMBL/GenBank/DDBJ whole genome shotgun (WGS) entry which is preliminary data.</text>
</comment>
<dbReference type="InterPro" id="IPR055459">
    <property type="entry name" value="OST48_MD"/>
</dbReference>
<dbReference type="AlphaFoldDB" id="A0A397TCK0"/>
<evidence type="ECO:0000256" key="1">
    <source>
        <dbReference type="ARBA" id="ARBA00004479"/>
    </source>
</evidence>
<comment type="subunit">
    <text evidence="8">Component of the oligosaccharyltransferase (OST) complex.</text>
</comment>
<dbReference type="EMBL" id="QKYT01000122">
    <property type="protein sequence ID" value="RIA92614.1"/>
    <property type="molecule type" value="Genomic_DNA"/>
</dbReference>
<evidence type="ECO:0000313" key="12">
    <source>
        <dbReference type="Proteomes" id="UP000265703"/>
    </source>
</evidence>
<dbReference type="PANTHER" id="PTHR10830">
    <property type="entry name" value="DOLICHYL-DIPHOSPHOOLIGOSACCHARIDE--PROTEIN GLYCOSYLTRANSFERASE 48 KDA SUBUNIT"/>
    <property type="match status" value="1"/>
</dbReference>
<dbReference type="OrthoDB" id="29105at2759"/>
<organism evidence="11 12">
    <name type="scientific">Glomus cerebriforme</name>
    <dbReference type="NCBI Taxonomy" id="658196"/>
    <lineage>
        <taxon>Eukaryota</taxon>
        <taxon>Fungi</taxon>
        <taxon>Fungi incertae sedis</taxon>
        <taxon>Mucoromycota</taxon>
        <taxon>Glomeromycotina</taxon>
        <taxon>Glomeromycetes</taxon>
        <taxon>Glomerales</taxon>
        <taxon>Glomeraceae</taxon>
        <taxon>Glomus</taxon>
    </lineage>
</organism>
<dbReference type="GO" id="GO:0018279">
    <property type="term" value="P:protein N-linked glycosylation via asparagine"/>
    <property type="evidence" value="ECO:0007669"/>
    <property type="project" value="UniProtKB-UniRule"/>
</dbReference>
<feature type="signal peptide" evidence="8">
    <location>
        <begin position="1"/>
        <end position="21"/>
    </location>
</feature>
<sequence>MRQILSIVFFVFAAFFFIVESKSTTGSRVLVLLDKEDDKNLYTKFFESLEGRDYILTYKTASDPSIELFSYGERVFDHFINFAQKKDKTDNITPTSLISFVNNGGNILLAISSEITENIRIFARELDIEFDERDTFVIDHFNYNISDDGKHTLLVSNNVVNNEAILSKEVIEGPPVLFRGIGHKAGTVPLLTKIMRANDTAYSYETKDGQVVDQEPLAIGNSIGLISALQARNNARVTFVGSLEFFSDRFFDSPVQKFNSSKSYPRSGNEAFVNDLTKWTLQEKGVLRVTSRSHHKEDEYEQLEVYRIKDNFIYTIGISEYVNDQWQPFNGNDVQLELIMLDPYIRVNLTALPTTKNNHARKYEAHLQLPDVYGVFTLKVNYKRPGYTYIVDTTTITIRHFRHNEYPRYISAAYPYYTGAASMGIGFLLFCFIWIVNKDAGKTAAEKKKTN</sequence>
<gene>
    <name evidence="11" type="ORF">C1645_764549</name>
</gene>
<accession>A0A397TCK0</accession>
<dbReference type="Pfam" id="PF03345">
    <property type="entry name" value="OST48_N"/>
    <property type="match status" value="1"/>
</dbReference>
<keyword evidence="12" id="KW-1185">Reference proteome</keyword>
<evidence type="ECO:0000313" key="11">
    <source>
        <dbReference type="EMBL" id="RIA92614.1"/>
    </source>
</evidence>
<comment type="similarity">
    <text evidence="3 8">Belongs to the DDOST 48 kDa subunit family.</text>
</comment>
<keyword evidence="6 8" id="KW-1133">Transmembrane helix</keyword>
<evidence type="ECO:0000256" key="2">
    <source>
        <dbReference type="ARBA" id="ARBA00004922"/>
    </source>
</evidence>
<keyword evidence="11" id="KW-0808">Transferase</keyword>
<dbReference type="InterPro" id="IPR005013">
    <property type="entry name" value="DDOST_48_kDa_subunit"/>
</dbReference>
<evidence type="ECO:0000256" key="3">
    <source>
        <dbReference type="ARBA" id="ARBA00008743"/>
    </source>
</evidence>
<keyword evidence="4 8" id="KW-0812">Transmembrane</keyword>
<reference evidence="11 12" key="1">
    <citation type="submission" date="2018-06" db="EMBL/GenBank/DDBJ databases">
        <title>Comparative genomics reveals the genomic features of Rhizophagus irregularis, R. cerebriforme, R. diaphanum and Gigaspora rosea, and their symbiotic lifestyle signature.</title>
        <authorList>
            <person name="Morin E."/>
            <person name="San Clemente H."/>
            <person name="Chen E.C.H."/>
            <person name="De La Providencia I."/>
            <person name="Hainaut M."/>
            <person name="Kuo A."/>
            <person name="Kohler A."/>
            <person name="Murat C."/>
            <person name="Tang N."/>
            <person name="Roy S."/>
            <person name="Loubradou J."/>
            <person name="Henrissat B."/>
            <person name="Grigoriev I.V."/>
            <person name="Corradi N."/>
            <person name="Roux C."/>
            <person name="Martin F.M."/>
        </authorList>
    </citation>
    <scope>NUCLEOTIDE SEQUENCE [LARGE SCALE GENOMIC DNA]</scope>
    <source>
        <strain evidence="11 12">DAOM 227022</strain>
    </source>
</reference>
<comment type="subcellular location">
    <subcellularLocation>
        <location evidence="8">Endoplasmic reticulum membrane</location>
        <topology evidence="8">Single-pass type I membrane protein</topology>
    </subcellularLocation>
    <subcellularLocation>
        <location evidence="1">Membrane</location>
        <topology evidence="1">Single-pass type I membrane protein</topology>
    </subcellularLocation>
</comment>
<dbReference type="InterPro" id="IPR055457">
    <property type="entry name" value="OST48_N"/>
</dbReference>
<dbReference type="UniPathway" id="UPA00378"/>
<comment type="pathway">
    <text evidence="2 8">Protein modification; protein glycosylation.</text>
</comment>
<dbReference type="PANTHER" id="PTHR10830:SF0">
    <property type="entry name" value="DOLICHYL-DIPHOSPHOOLIGOSACCHARIDE--PROTEIN GLYCOSYLTRANSFERASE 48 KDA SUBUNIT"/>
    <property type="match status" value="1"/>
</dbReference>
<evidence type="ECO:0000256" key="7">
    <source>
        <dbReference type="ARBA" id="ARBA00023136"/>
    </source>
</evidence>
<feature type="domain" description="OST48 middle" evidence="10">
    <location>
        <begin position="294"/>
        <end position="437"/>
    </location>
</feature>
<dbReference type="GO" id="GO:0016740">
    <property type="term" value="F:transferase activity"/>
    <property type="evidence" value="ECO:0007669"/>
    <property type="project" value="UniProtKB-KW"/>
</dbReference>
<evidence type="ECO:0000256" key="6">
    <source>
        <dbReference type="ARBA" id="ARBA00022989"/>
    </source>
</evidence>
<evidence type="ECO:0000259" key="10">
    <source>
        <dbReference type="Pfam" id="PF23358"/>
    </source>
</evidence>
<feature type="domain" description="OST48 N-terminal" evidence="9">
    <location>
        <begin position="28"/>
        <end position="280"/>
    </location>
</feature>
<feature type="transmembrane region" description="Helical" evidence="8">
    <location>
        <begin position="414"/>
        <end position="436"/>
    </location>
</feature>
<dbReference type="Pfam" id="PF23358">
    <property type="entry name" value="OST48_MD"/>
    <property type="match status" value="1"/>
</dbReference>
<evidence type="ECO:0000256" key="5">
    <source>
        <dbReference type="ARBA" id="ARBA00022824"/>
    </source>
</evidence>
<keyword evidence="5 8" id="KW-0256">Endoplasmic reticulum</keyword>
<proteinExistence type="inferred from homology"/>
<protein>
    <recommendedName>
        <fullName evidence="8">Dolichyl-diphosphooligosaccharide--protein glycosyltransferase subunit WBP1</fullName>
        <shortName evidence="8">Oligosaccharyl transferase subunit WBP1</shortName>
    </recommendedName>
</protein>
<keyword evidence="7 8" id="KW-0472">Membrane</keyword>
<dbReference type="GO" id="GO:0008250">
    <property type="term" value="C:oligosaccharyltransferase complex"/>
    <property type="evidence" value="ECO:0007669"/>
    <property type="project" value="TreeGrafter"/>
</dbReference>